<accession>A0AAJ0DPD4</accession>
<reference evidence="1" key="1">
    <citation type="submission" date="2023-04" db="EMBL/GenBank/DDBJ databases">
        <title>Black Yeasts Isolated from many extreme environments.</title>
        <authorList>
            <person name="Coleine C."/>
            <person name="Stajich J.E."/>
            <person name="Selbmann L."/>
        </authorList>
    </citation>
    <scope>NUCLEOTIDE SEQUENCE</scope>
    <source>
        <strain evidence="1">CCFEE 5312</strain>
    </source>
</reference>
<sequence>MTPEKLGMVDEDVIEVDYINVDAERHIERVVAGFATTAGGHIEKCRAQGALAGVLSWLVLGVSSAWDKDFTCLVPARAFTKRRKGQR</sequence>
<dbReference type="Proteomes" id="UP001271007">
    <property type="component" value="Unassembled WGS sequence"/>
</dbReference>
<organism evidence="1 2">
    <name type="scientific">Extremus antarcticus</name>
    <dbReference type="NCBI Taxonomy" id="702011"/>
    <lineage>
        <taxon>Eukaryota</taxon>
        <taxon>Fungi</taxon>
        <taxon>Dikarya</taxon>
        <taxon>Ascomycota</taxon>
        <taxon>Pezizomycotina</taxon>
        <taxon>Dothideomycetes</taxon>
        <taxon>Dothideomycetidae</taxon>
        <taxon>Mycosphaerellales</taxon>
        <taxon>Extremaceae</taxon>
        <taxon>Extremus</taxon>
    </lineage>
</organism>
<proteinExistence type="predicted"/>
<evidence type="ECO:0000313" key="1">
    <source>
        <dbReference type="EMBL" id="KAK3054123.1"/>
    </source>
</evidence>
<keyword evidence="2" id="KW-1185">Reference proteome</keyword>
<dbReference type="AlphaFoldDB" id="A0AAJ0DPD4"/>
<evidence type="ECO:0000313" key="2">
    <source>
        <dbReference type="Proteomes" id="UP001271007"/>
    </source>
</evidence>
<comment type="caution">
    <text evidence="1">The sequence shown here is derived from an EMBL/GenBank/DDBJ whole genome shotgun (WGS) entry which is preliminary data.</text>
</comment>
<dbReference type="EMBL" id="JAWDJX010000013">
    <property type="protein sequence ID" value="KAK3054123.1"/>
    <property type="molecule type" value="Genomic_DNA"/>
</dbReference>
<protein>
    <submittedName>
        <fullName evidence="1">Uncharacterized protein</fullName>
    </submittedName>
</protein>
<gene>
    <name evidence="1" type="ORF">LTR09_004901</name>
</gene>
<name>A0AAJ0DPD4_9PEZI</name>